<proteinExistence type="predicted"/>
<reference evidence="2" key="1">
    <citation type="submission" date="2023-06" db="EMBL/GenBank/DDBJ databases">
        <authorList>
            <consortium name="Lawrence Berkeley National Laboratory"/>
            <person name="Ahrendt S."/>
            <person name="Sahu N."/>
            <person name="Indic B."/>
            <person name="Wong-Bajracharya J."/>
            <person name="Merenyi Z."/>
            <person name="Ke H.-M."/>
            <person name="Monk M."/>
            <person name="Kocsube S."/>
            <person name="Drula E."/>
            <person name="Lipzen A."/>
            <person name="Balint B."/>
            <person name="Henrissat B."/>
            <person name="Andreopoulos B."/>
            <person name="Martin F.M."/>
            <person name="Harder C.B."/>
            <person name="Rigling D."/>
            <person name="Ford K.L."/>
            <person name="Foster G.D."/>
            <person name="Pangilinan J."/>
            <person name="Papanicolaou A."/>
            <person name="Barry K."/>
            <person name="LaButti K."/>
            <person name="Viragh M."/>
            <person name="Koriabine M."/>
            <person name="Yan M."/>
            <person name="Riley R."/>
            <person name="Champramary S."/>
            <person name="Plett K.L."/>
            <person name="Tsai I.J."/>
            <person name="Slot J."/>
            <person name="Sipos G."/>
            <person name="Plett J."/>
            <person name="Nagy L.G."/>
            <person name="Grigoriev I.V."/>
        </authorList>
    </citation>
    <scope>NUCLEOTIDE SEQUENCE</scope>
    <source>
        <strain evidence="2">CCBAS 213</strain>
    </source>
</reference>
<dbReference type="GeneID" id="85349775"/>
<dbReference type="EMBL" id="JAUEPS010000009">
    <property type="protein sequence ID" value="KAK0462293.1"/>
    <property type="molecule type" value="Genomic_DNA"/>
</dbReference>
<comment type="caution">
    <text evidence="2">The sequence shown here is derived from an EMBL/GenBank/DDBJ whole genome shotgun (WGS) entry which is preliminary data.</text>
</comment>
<evidence type="ECO:0000313" key="2">
    <source>
        <dbReference type="EMBL" id="KAK0462293.1"/>
    </source>
</evidence>
<gene>
    <name evidence="2" type="ORF">EV420DRAFT_1180890</name>
</gene>
<evidence type="ECO:0000313" key="3">
    <source>
        <dbReference type="Proteomes" id="UP001175211"/>
    </source>
</evidence>
<feature type="compositionally biased region" description="Basic and acidic residues" evidence="1">
    <location>
        <begin position="130"/>
        <end position="152"/>
    </location>
</feature>
<keyword evidence="3" id="KW-1185">Reference proteome</keyword>
<dbReference type="Proteomes" id="UP001175211">
    <property type="component" value="Unassembled WGS sequence"/>
</dbReference>
<organism evidence="2 3">
    <name type="scientific">Armillaria tabescens</name>
    <name type="common">Ringless honey mushroom</name>
    <name type="synonym">Agaricus tabescens</name>
    <dbReference type="NCBI Taxonomy" id="1929756"/>
    <lineage>
        <taxon>Eukaryota</taxon>
        <taxon>Fungi</taxon>
        <taxon>Dikarya</taxon>
        <taxon>Basidiomycota</taxon>
        <taxon>Agaricomycotina</taxon>
        <taxon>Agaricomycetes</taxon>
        <taxon>Agaricomycetidae</taxon>
        <taxon>Agaricales</taxon>
        <taxon>Marasmiineae</taxon>
        <taxon>Physalacriaceae</taxon>
        <taxon>Desarmillaria</taxon>
    </lineage>
</organism>
<protein>
    <submittedName>
        <fullName evidence="2">Uncharacterized protein</fullName>
    </submittedName>
</protein>
<dbReference type="RefSeq" id="XP_060333905.1">
    <property type="nucleotide sequence ID" value="XM_060466227.1"/>
</dbReference>
<accession>A0AA39NB53</accession>
<sequence length="152" mass="17591">MQRRYRDHSISARPASIYPKRAAHRRCQCLSVSQCTARRRRYHHPFTCLHRHTDCHLFPVTRLKRVSVSTMPLSPTEILDRTSPSPFFSYTSSLFPPPISPLISQRTKINRGTYVSRPSPSNSEEEDEGAREPSFKLHAAKLRDVPRMCSDR</sequence>
<dbReference type="AlphaFoldDB" id="A0AA39NB53"/>
<feature type="region of interest" description="Disordered" evidence="1">
    <location>
        <begin position="106"/>
        <end position="152"/>
    </location>
</feature>
<evidence type="ECO:0000256" key="1">
    <source>
        <dbReference type="SAM" id="MobiDB-lite"/>
    </source>
</evidence>
<name>A0AA39NB53_ARMTA</name>